<evidence type="ECO:0000313" key="2">
    <source>
        <dbReference type="EMBL" id="QTR46389.1"/>
    </source>
</evidence>
<dbReference type="SMART" id="SM00382">
    <property type="entry name" value="AAA"/>
    <property type="match status" value="1"/>
</dbReference>
<keyword evidence="2" id="KW-0067">ATP-binding</keyword>
<dbReference type="Proteomes" id="UP000672039">
    <property type="component" value="Chromosome"/>
</dbReference>
<dbReference type="InterPro" id="IPR003593">
    <property type="entry name" value="AAA+_ATPase"/>
</dbReference>
<evidence type="ECO:0000259" key="1">
    <source>
        <dbReference type="SMART" id="SM00382"/>
    </source>
</evidence>
<dbReference type="Gene3D" id="3.40.50.300">
    <property type="entry name" value="P-loop containing nucleotide triphosphate hydrolases"/>
    <property type="match status" value="1"/>
</dbReference>
<feature type="domain" description="AAA+ ATPase" evidence="1">
    <location>
        <begin position="36"/>
        <end position="190"/>
    </location>
</feature>
<dbReference type="RefSeq" id="WP_210222725.1">
    <property type="nucleotide sequence ID" value="NZ_CP072801.1"/>
</dbReference>
<dbReference type="SUPFAM" id="SSF52540">
    <property type="entry name" value="P-loop containing nucleoside triphosphate hydrolases"/>
    <property type="match status" value="1"/>
</dbReference>
<gene>
    <name evidence="2" type="ORF">J9253_00025</name>
</gene>
<keyword evidence="2" id="KW-0547">Nucleotide-binding</keyword>
<dbReference type="EMBL" id="CP072801">
    <property type="protein sequence ID" value="QTR46389.1"/>
    <property type="molecule type" value="Genomic_DNA"/>
</dbReference>
<protein>
    <submittedName>
        <fullName evidence="2">ATP-binding protein</fullName>
    </submittedName>
</protein>
<dbReference type="InterPro" id="IPR027417">
    <property type="entry name" value="P-loop_NTPase"/>
</dbReference>
<proteinExistence type="predicted"/>
<evidence type="ECO:0000313" key="3">
    <source>
        <dbReference type="Proteomes" id="UP000672039"/>
    </source>
</evidence>
<keyword evidence="3" id="KW-1185">Reference proteome</keyword>
<accession>A0ABX7WR74</accession>
<name>A0ABX7WR74_9GAMM</name>
<organism evidence="2 3">
    <name type="scientific">Thiothrix litoralis</name>
    <dbReference type="NCBI Taxonomy" id="2891210"/>
    <lineage>
        <taxon>Bacteria</taxon>
        <taxon>Pseudomonadati</taxon>
        <taxon>Pseudomonadota</taxon>
        <taxon>Gammaproteobacteria</taxon>
        <taxon>Thiotrichales</taxon>
        <taxon>Thiotrichaceae</taxon>
        <taxon>Thiothrix</taxon>
    </lineage>
</organism>
<sequence length="532" mass="61311">MPRHFNTTGPVHPEDHYCIDPMSRLDWEEIHDLIGAKKFFVLHAPRQTGKTTTLLAMADVLNQSGDYTALYINVESAQSARGNVAEGMKRIVYSLVEGAAIRLKDTRLREWHETIWNNSGPHGAFHGLLSRWAQENPKPIVLMIDEIDSLVGDTLISLLRQLREGYIGRPGIPFIQTAILCGVRDVRDYRIHTEHHEIITGGSAFNVKAKSLVMGSFNQTEVQTLYQQHTTETGQVFDPAIFPELWEDTHGQPWLVNALGHELTWEDKAARDRTTPITRERYRAARDRLIYSRATHLHQLTDKLREPRVHRLIAAILAGDENLSGIPADDQEYVVDLGLIEARPQMRISNRIYQEIIPRELVWVEQTSIMQQQAWYLTPQRRIDTPKLLAAFQQFFRENSQSWIERFDYKEAGPQLLLQAFLQRIINGGGRINREYGLGRKRTDLFIEWPVDEEKGYYGEIQRIVLELKILYKSLEATISEGVEQTAGYADQCGADEAHLIIFDRRPDIAWDDKIWQRQKSWQGRTLGVWGM</sequence>
<reference evidence="2 3" key="1">
    <citation type="submission" date="2021-04" db="EMBL/GenBank/DDBJ databases">
        <title>Genomics, taxonomy and metabolism of representatives of sulfur bacteria of the genus Thiothrix: Thiothrix fructosivorans QT, Thiothrix unzii A1T and three new species, Thiothrix subterranea sp. nov., Thiothrix litoralis sp. nov. and 'Candidatus Thiothrix anitrata' sp. nov.</title>
        <authorList>
            <person name="Ravin N.V."/>
            <person name="Smolyakov D."/>
            <person name="Rudenko T.S."/>
            <person name="Mardanov A.V."/>
            <person name="Beletsky A.V."/>
            <person name="Markov N.D."/>
            <person name="Fomenkov A.I."/>
            <person name="Roberts R.J."/>
            <person name="Karnachuk O.V."/>
            <person name="Novikov A."/>
            <person name="Grabovich M.Y."/>
        </authorList>
    </citation>
    <scope>NUCLEOTIDE SEQUENCE [LARGE SCALE GENOMIC DNA]</scope>
    <source>
        <strain evidence="2 3">AS</strain>
    </source>
</reference>
<dbReference type="GO" id="GO:0005524">
    <property type="term" value="F:ATP binding"/>
    <property type="evidence" value="ECO:0007669"/>
    <property type="project" value="UniProtKB-KW"/>
</dbReference>